<dbReference type="RefSeq" id="WP_015733432.1">
    <property type="nucleotide sequence ID" value="NC_013407.1"/>
</dbReference>
<gene>
    <name evidence="2" type="ordered locus">Metvu_1360</name>
</gene>
<dbReference type="OrthoDB" id="371709at2157"/>
<evidence type="ECO:0000313" key="3">
    <source>
        <dbReference type="Proteomes" id="UP000002063"/>
    </source>
</evidence>
<dbReference type="AlphaFoldDB" id="C9RI11"/>
<dbReference type="PANTHER" id="PTHR42831:SF1">
    <property type="entry name" value="FE-S PROTEIN MATURATION AUXILIARY FACTOR YITW"/>
    <property type="match status" value="1"/>
</dbReference>
<evidence type="ECO:0000313" key="2">
    <source>
        <dbReference type="EMBL" id="ACX73213.1"/>
    </source>
</evidence>
<dbReference type="Gene3D" id="3.30.300.130">
    <property type="entry name" value="Fe-S cluster assembly (FSCA)"/>
    <property type="match status" value="1"/>
</dbReference>
<accession>C9RI11</accession>
<dbReference type="EMBL" id="CP001787">
    <property type="protein sequence ID" value="ACX73213.1"/>
    <property type="molecule type" value="Genomic_DNA"/>
</dbReference>
<feature type="domain" description="MIP18 family-like" evidence="1">
    <location>
        <begin position="11"/>
        <end position="85"/>
    </location>
</feature>
<dbReference type="Proteomes" id="UP000002063">
    <property type="component" value="Chromosome"/>
</dbReference>
<dbReference type="KEGG" id="mvu:Metvu_1360"/>
<dbReference type="InterPro" id="IPR002744">
    <property type="entry name" value="MIP18-like"/>
</dbReference>
<dbReference type="eggNOG" id="arCOG01845">
    <property type="taxonomic scope" value="Archaea"/>
</dbReference>
<dbReference type="GeneID" id="8513703"/>
<keyword evidence="3" id="KW-1185">Reference proteome</keyword>
<dbReference type="PANTHER" id="PTHR42831">
    <property type="entry name" value="FE-S PROTEIN MATURATION AUXILIARY FACTOR YITW"/>
    <property type="match status" value="1"/>
</dbReference>
<name>C9RI11_METVM</name>
<sequence>MSENIKKGLSKEEVINALKTVADPHMGISIVDMGLVKDLNVDEEGNVSFKIVPTNPYCMSVMAMAIQAKEAVKSLEGVKNVKVEVEGHVMEKDINEMLKE</sequence>
<proteinExistence type="predicted"/>
<dbReference type="SUPFAM" id="SSF117916">
    <property type="entry name" value="Fe-S cluster assembly (FSCA) domain-like"/>
    <property type="match status" value="1"/>
</dbReference>
<dbReference type="InterPro" id="IPR034904">
    <property type="entry name" value="FSCA_dom_sf"/>
</dbReference>
<protein>
    <recommendedName>
        <fullName evidence="1">MIP18 family-like domain-containing protein</fullName>
    </recommendedName>
</protein>
<dbReference type="Pfam" id="PF01883">
    <property type="entry name" value="FeS_assembly_P"/>
    <property type="match status" value="1"/>
</dbReference>
<evidence type="ECO:0000259" key="1">
    <source>
        <dbReference type="Pfam" id="PF01883"/>
    </source>
</evidence>
<organism evidence="2 3">
    <name type="scientific">Methanocaldococcus vulcanius (strain ATCC 700851 / DSM 12094 / M7)</name>
    <name type="common">Methanococcus vulcanius</name>
    <dbReference type="NCBI Taxonomy" id="579137"/>
    <lineage>
        <taxon>Archaea</taxon>
        <taxon>Methanobacteriati</taxon>
        <taxon>Methanobacteriota</taxon>
        <taxon>Methanomada group</taxon>
        <taxon>Methanococci</taxon>
        <taxon>Methanococcales</taxon>
        <taxon>Methanocaldococcaceae</taxon>
        <taxon>Methanocaldococcus</taxon>
    </lineage>
</organism>
<dbReference type="STRING" id="579137.Metvu_1360"/>
<dbReference type="HOGENOM" id="CLU_091588_3_0_2"/>
<dbReference type="InterPro" id="IPR052339">
    <property type="entry name" value="Fe-S_Maturation_MIP18"/>
</dbReference>
<reference evidence="2" key="1">
    <citation type="submission" date="2009-10" db="EMBL/GenBank/DDBJ databases">
        <title>Complete sequence of chromosome of Methanocaldococcus vulcanius M7.</title>
        <authorList>
            <consortium name="US DOE Joint Genome Institute"/>
            <person name="Lucas S."/>
            <person name="Copeland A."/>
            <person name="Lapidus A."/>
            <person name="Glavina del Rio T."/>
            <person name="Dalin E."/>
            <person name="Tice H."/>
            <person name="Bruce D."/>
            <person name="Goodwin L."/>
            <person name="Pitluck S."/>
            <person name="Lcollab F.I."/>
            <person name="Brettin T."/>
            <person name="Detter J.C."/>
            <person name="Han C."/>
            <person name="Tapia R."/>
            <person name="Kuske C.R."/>
            <person name="Schmutz J."/>
            <person name="Larimer F."/>
            <person name="Land M."/>
            <person name="Hauser L."/>
            <person name="Kyrpides N."/>
            <person name="Ovchinikova G."/>
            <person name="Sieprawska-Lupa M."/>
            <person name="Whitman W.B."/>
            <person name="Woyke T."/>
        </authorList>
    </citation>
    <scope>NUCLEOTIDE SEQUENCE [LARGE SCALE GENOMIC DNA]</scope>
    <source>
        <strain evidence="2">M7</strain>
    </source>
</reference>